<name>A0ABQ2F290_9DEIO</name>
<protein>
    <submittedName>
        <fullName evidence="1">Uncharacterized protein</fullName>
    </submittedName>
</protein>
<dbReference type="Proteomes" id="UP000647587">
    <property type="component" value="Unassembled WGS sequence"/>
</dbReference>
<reference evidence="2" key="1">
    <citation type="journal article" date="2019" name="Int. J. Syst. Evol. Microbiol.">
        <title>The Global Catalogue of Microorganisms (GCM) 10K type strain sequencing project: providing services to taxonomists for standard genome sequencing and annotation.</title>
        <authorList>
            <consortium name="The Broad Institute Genomics Platform"/>
            <consortium name="The Broad Institute Genome Sequencing Center for Infectious Disease"/>
            <person name="Wu L."/>
            <person name="Ma J."/>
        </authorList>
    </citation>
    <scope>NUCLEOTIDE SEQUENCE [LARGE SCALE GENOMIC DNA]</scope>
    <source>
        <strain evidence="2">JCM 30331</strain>
    </source>
</reference>
<organism evidence="1 2">
    <name type="scientific">Deinococcus malanensis</name>
    <dbReference type="NCBI Taxonomy" id="1706855"/>
    <lineage>
        <taxon>Bacteria</taxon>
        <taxon>Thermotogati</taxon>
        <taxon>Deinococcota</taxon>
        <taxon>Deinococci</taxon>
        <taxon>Deinococcales</taxon>
        <taxon>Deinococcaceae</taxon>
        <taxon>Deinococcus</taxon>
    </lineage>
</organism>
<keyword evidence="2" id="KW-1185">Reference proteome</keyword>
<comment type="caution">
    <text evidence="1">The sequence shown here is derived from an EMBL/GenBank/DDBJ whole genome shotgun (WGS) entry which is preliminary data.</text>
</comment>
<evidence type="ECO:0000313" key="1">
    <source>
        <dbReference type="EMBL" id="GGK39955.1"/>
    </source>
</evidence>
<dbReference type="EMBL" id="BMPP01000021">
    <property type="protein sequence ID" value="GGK39955.1"/>
    <property type="molecule type" value="Genomic_DNA"/>
</dbReference>
<gene>
    <name evidence="1" type="ORF">GCM10008955_37210</name>
</gene>
<evidence type="ECO:0000313" key="2">
    <source>
        <dbReference type="Proteomes" id="UP000647587"/>
    </source>
</evidence>
<accession>A0ABQ2F290</accession>
<proteinExistence type="predicted"/>
<sequence>MAGTHTPRLTSLRPLPQGVMLQSSCPDYPDAMTRTLPRNDHLTPIEPGPVTPSAAPMDIYEELCHRARALEHDAAFLALLRRPGLDSRGAVRLALDAVPDLELLPLPVLVQELGAVLGRARPWVRAPETRVWLA</sequence>